<dbReference type="InterPro" id="IPR050194">
    <property type="entry name" value="Glycosyltransferase_grp1"/>
</dbReference>
<dbReference type="eggNOG" id="COG0438">
    <property type="taxonomic scope" value="Bacteria"/>
</dbReference>
<dbReference type="STRING" id="1187848.A1QO_19710"/>
<sequence>MKKVAFVTPTYPVLSETFIQTEIDAIKQCGHHVCVLTFEIEQSQQTFDYSVIKIGSKVKAGLCKKFYFPGLLDAIKFVQQQKSMPRRSLFNYGVKLALQLADLNVEHVHAHFCQHTAAHAIVAAKLLNITCSFVAHGHDVYESAYDIEQKIQASDFVVAVCKSMHDDFVSMMSDKIAHNKSSENQSPENKTASAKIKLLHCGVKTDQFVLETKTRTRQLRLVFLGRLVEQKGIHHLIEALAPIAKPLSIRLDIVGTGEMLHELEKQVKQQGLLEDVHFLGAKPHEWVKQNLAKYDCLVAPFCFSQTGCVDTGPLVLKEAMAVGTPVITTNIMGCKEIVAPGTGFLVSEKSVAELKQSIMQFSQFSIRERTQMGQLAHKHVTQNFDAFLQAKQLSGWIEAPATT</sequence>
<gene>
    <name evidence="2" type="ORF">A1QO_19710</name>
</gene>
<accession>A0A1E5BH23</accession>
<keyword evidence="2" id="KW-0808">Transferase</keyword>
<dbReference type="Gene3D" id="3.40.50.2000">
    <property type="entry name" value="Glycogen Phosphorylase B"/>
    <property type="match status" value="2"/>
</dbReference>
<dbReference type="PANTHER" id="PTHR45947">
    <property type="entry name" value="SULFOQUINOVOSYL TRANSFERASE SQD2"/>
    <property type="match status" value="1"/>
</dbReference>
<dbReference type="PANTHER" id="PTHR45947:SF3">
    <property type="entry name" value="SULFOQUINOVOSYL TRANSFERASE SQD2"/>
    <property type="match status" value="1"/>
</dbReference>
<organism evidence="2 3">
    <name type="scientific">Vibrio genomosp. F10 str. ZF-129</name>
    <dbReference type="NCBI Taxonomy" id="1187848"/>
    <lineage>
        <taxon>Bacteria</taxon>
        <taxon>Pseudomonadati</taxon>
        <taxon>Pseudomonadota</taxon>
        <taxon>Gammaproteobacteria</taxon>
        <taxon>Vibrionales</taxon>
        <taxon>Vibrionaceae</taxon>
        <taxon>Vibrio</taxon>
    </lineage>
</organism>
<dbReference type="OrthoDB" id="9772485at2"/>
<proteinExistence type="predicted"/>
<evidence type="ECO:0000313" key="2">
    <source>
        <dbReference type="EMBL" id="OEE35824.1"/>
    </source>
</evidence>
<dbReference type="SUPFAM" id="SSF53756">
    <property type="entry name" value="UDP-Glycosyltransferase/glycogen phosphorylase"/>
    <property type="match status" value="1"/>
</dbReference>
<feature type="domain" description="Glycosyl transferase family 1" evidence="1">
    <location>
        <begin position="215"/>
        <end position="376"/>
    </location>
</feature>
<dbReference type="Proteomes" id="UP000094741">
    <property type="component" value="Unassembled WGS sequence"/>
</dbReference>
<dbReference type="EMBL" id="AJYQ02000068">
    <property type="protein sequence ID" value="OEE35824.1"/>
    <property type="molecule type" value="Genomic_DNA"/>
</dbReference>
<dbReference type="RefSeq" id="WP_017039714.1">
    <property type="nucleotide sequence ID" value="NZ_AJYQ02000068.1"/>
</dbReference>
<dbReference type="InterPro" id="IPR001296">
    <property type="entry name" value="Glyco_trans_1"/>
</dbReference>
<comment type="caution">
    <text evidence="2">The sequence shown here is derived from an EMBL/GenBank/DDBJ whole genome shotgun (WGS) entry which is preliminary data.</text>
</comment>
<name>A0A1E5BH23_9VIBR</name>
<dbReference type="AlphaFoldDB" id="A0A1E5BH23"/>
<reference evidence="2 3" key="1">
    <citation type="journal article" date="2012" name="Science">
        <title>Ecological populations of bacteria act as socially cohesive units of antibiotic production and resistance.</title>
        <authorList>
            <person name="Cordero O.X."/>
            <person name="Wildschutte H."/>
            <person name="Kirkup B."/>
            <person name="Proehl S."/>
            <person name="Ngo L."/>
            <person name="Hussain F."/>
            <person name="Le Roux F."/>
            <person name="Mincer T."/>
            <person name="Polz M.F."/>
        </authorList>
    </citation>
    <scope>NUCLEOTIDE SEQUENCE [LARGE SCALE GENOMIC DNA]</scope>
    <source>
        <strain evidence="2 3">ZF-129</strain>
    </source>
</reference>
<evidence type="ECO:0000259" key="1">
    <source>
        <dbReference type="Pfam" id="PF00534"/>
    </source>
</evidence>
<dbReference type="GO" id="GO:0016757">
    <property type="term" value="F:glycosyltransferase activity"/>
    <property type="evidence" value="ECO:0007669"/>
    <property type="project" value="InterPro"/>
</dbReference>
<dbReference type="CDD" id="cd03801">
    <property type="entry name" value="GT4_PimA-like"/>
    <property type="match status" value="1"/>
</dbReference>
<dbReference type="Pfam" id="PF00534">
    <property type="entry name" value="Glycos_transf_1"/>
    <property type="match status" value="1"/>
</dbReference>
<evidence type="ECO:0000313" key="3">
    <source>
        <dbReference type="Proteomes" id="UP000094741"/>
    </source>
</evidence>
<protein>
    <submittedName>
        <fullName evidence="2">Colanic acid biosynthesis glycosyltransferase WcaL</fullName>
    </submittedName>
</protein>